<evidence type="ECO:0000256" key="1">
    <source>
        <dbReference type="ARBA" id="ARBA00022553"/>
    </source>
</evidence>
<dbReference type="AlphaFoldDB" id="A0AAF0FQC7"/>
<proteinExistence type="predicted"/>
<protein>
    <submittedName>
        <fullName evidence="4">Response regulator</fullName>
    </submittedName>
</protein>
<dbReference type="PROSITE" id="PS50110">
    <property type="entry name" value="RESPONSE_REGULATORY"/>
    <property type="match status" value="1"/>
</dbReference>
<dbReference type="InterPro" id="IPR001789">
    <property type="entry name" value="Sig_transdc_resp-reg_receiver"/>
</dbReference>
<evidence type="ECO:0000313" key="5">
    <source>
        <dbReference type="Proteomes" id="UP001218895"/>
    </source>
</evidence>
<name>A0AAF0FQC7_9EURY</name>
<dbReference type="GO" id="GO:0000160">
    <property type="term" value="P:phosphorelay signal transduction system"/>
    <property type="evidence" value="ECO:0007669"/>
    <property type="project" value="InterPro"/>
</dbReference>
<dbReference type="EMBL" id="CP091092">
    <property type="protein sequence ID" value="WFN35976.1"/>
    <property type="molecule type" value="Genomic_DNA"/>
</dbReference>
<keyword evidence="1 2" id="KW-0597">Phosphoprotein</keyword>
<gene>
    <name evidence="4" type="ORF">L1994_07370</name>
</gene>
<dbReference type="Gene3D" id="3.40.50.2300">
    <property type="match status" value="1"/>
</dbReference>
<dbReference type="PANTHER" id="PTHR44591:SF20">
    <property type="entry name" value="PROTEIN PILH"/>
    <property type="match status" value="1"/>
</dbReference>
<evidence type="ECO:0000259" key="3">
    <source>
        <dbReference type="PROSITE" id="PS50110"/>
    </source>
</evidence>
<dbReference type="GeneID" id="79950206"/>
<keyword evidence="5" id="KW-1185">Reference proteome</keyword>
<accession>A0AAF0FQC7</accession>
<feature type="domain" description="Response regulatory" evidence="3">
    <location>
        <begin position="5"/>
        <end position="125"/>
    </location>
</feature>
<organism evidence="4 5">
    <name type="scientific">Methanomicrobium antiquum</name>
    <dbReference type="NCBI Taxonomy" id="487686"/>
    <lineage>
        <taxon>Archaea</taxon>
        <taxon>Methanobacteriati</taxon>
        <taxon>Methanobacteriota</taxon>
        <taxon>Stenosarchaea group</taxon>
        <taxon>Methanomicrobia</taxon>
        <taxon>Methanomicrobiales</taxon>
        <taxon>Methanomicrobiaceae</taxon>
        <taxon>Methanomicrobium</taxon>
    </lineage>
</organism>
<dbReference type="RefSeq" id="WP_278098814.1">
    <property type="nucleotide sequence ID" value="NZ_CP091092.1"/>
</dbReference>
<evidence type="ECO:0000313" key="4">
    <source>
        <dbReference type="EMBL" id="WFN35976.1"/>
    </source>
</evidence>
<dbReference type="PANTHER" id="PTHR44591">
    <property type="entry name" value="STRESS RESPONSE REGULATOR PROTEIN 1"/>
    <property type="match status" value="1"/>
</dbReference>
<reference evidence="4" key="1">
    <citation type="submission" date="2022-01" db="EMBL/GenBank/DDBJ databases">
        <title>Complete genome of Methanomicrobium antiquum DSM 21220.</title>
        <authorList>
            <person name="Chen S.-C."/>
            <person name="You Y.-T."/>
            <person name="Zhou Y.-Z."/>
            <person name="Lai M.-C."/>
        </authorList>
    </citation>
    <scope>NUCLEOTIDE SEQUENCE</scope>
    <source>
        <strain evidence="4">DSM 21220</strain>
    </source>
</reference>
<evidence type="ECO:0000256" key="2">
    <source>
        <dbReference type="PROSITE-ProRule" id="PRU00169"/>
    </source>
</evidence>
<dbReference type="InterPro" id="IPR011006">
    <property type="entry name" value="CheY-like_superfamily"/>
</dbReference>
<dbReference type="SUPFAM" id="SSF52172">
    <property type="entry name" value="CheY-like"/>
    <property type="match status" value="1"/>
</dbReference>
<dbReference type="InterPro" id="IPR050595">
    <property type="entry name" value="Bact_response_regulator"/>
</dbReference>
<feature type="modified residue" description="4-aspartylphosphate" evidence="2">
    <location>
        <position position="59"/>
    </location>
</feature>
<sequence length="127" mass="14052">MTRSRILLLDDEAPILDIMSLFLKRNGYDVVCSQSGSDALSVFREEYSSQKKIDLAILDVSIPGDIGAKEILEPMREIDPDICVIITSGDSVQGAMDDPLKFGFSGSLKKPFRSTELIEIVKEVLKD</sequence>
<dbReference type="Pfam" id="PF00072">
    <property type="entry name" value="Response_reg"/>
    <property type="match status" value="1"/>
</dbReference>
<dbReference type="SMART" id="SM00448">
    <property type="entry name" value="REC"/>
    <property type="match status" value="1"/>
</dbReference>
<dbReference type="Proteomes" id="UP001218895">
    <property type="component" value="Chromosome"/>
</dbReference>
<dbReference type="KEGG" id="manq:L1994_07370"/>